<comment type="subcellular location">
    <subcellularLocation>
        <location evidence="1">Cell inner membrane</location>
        <topology evidence="1">Single-pass membrane protein</topology>
    </subcellularLocation>
</comment>
<dbReference type="Gene3D" id="3.55.40.10">
    <property type="entry name" value="minor pseudopilin epsh domain"/>
    <property type="match status" value="1"/>
</dbReference>
<keyword evidence="8 11" id="KW-0472">Membrane</keyword>
<evidence type="ECO:0000256" key="2">
    <source>
        <dbReference type="ARBA" id="ARBA00021549"/>
    </source>
</evidence>
<gene>
    <name evidence="13" type="ORF">LMG7141_02965</name>
</gene>
<evidence type="ECO:0000256" key="9">
    <source>
        <dbReference type="ARBA" id="ARBA00025772"/>
    </source>
</evidence>
<evidence type="ECO:0000256" key="10">
    <source>
        <dbReference type="ARBA" id="ARBA00030775"/>
    </source>
</evidence>
<dbReference type="Pfam" id="PF12019">
    <property type="entry name" value="GspH"/>
    <property type="match status" value="1"/>
</dbReference>
<evidence type="ECO:0000256" key="5">
    <source>
        <dbReference type="ARBA" id="ARBA00022519"/>
    </source>
</evidence>
<keyword evidence="5" id="KW-0997">Cell inner membrane</keyword>
<dbReference type="Proteomes" id="UP001189616">
    <property type="component" value="Unassembled WGS sequence"/>
</dbReference>
<accession>A0ABM9JI33</accession>
<keyword evidence="14" id="KW-1185">Reference proteome</keyword>
<evidence type="ECO:0000256" key="11">
    <source>
        <dbReference type="SAM" id="Phobius"/>
    </source>
</evidence>
<dbReference type="RefSeq" id="WP_316658345.1">
    <property type="nucleotide sequence ID" value="NZ_CATYWO010000004.1"/>
</dbReference>
<feature type="domain" description="General secretion pathway GspH" evidence="12">
    <location>
        <begin position="52"/>
        <end position="173"/>
    </location>
</feature>
<evidence type="ECO:0000256" key="8">
    <source>
        <dbReference type="ARBA" id="ARBA00023136"/>
    </source>
</evidence>
<protein>
    <recommendedName>
        <fullName evidence="2">Type II secretion system protein H</fullName>
    </recommendedName>
    <alternativeName>
        <fullName evidence="10">General secretion pathway protein H</fullName>
    </alternativeName>
</protein>
<sequence length="194" mass="20723">MLAMTPQFRYRQQAGVTLAETGIVLAIVSILAVAALPSIVDRWQRETVILLAEQFASNVSLARATAQYRHVQAHLRPLNPSGDWADGWQLTTSPPAGTPDITAAPTPAQESLIVATVCPPAVPTVRIHFRIPGNTLSYAPVGYSRNGNGGALHGTLTISSGRHVRQVRINSVGRARICDPATDSRRCNTAGDDP</sequence>
<proteinExistence type="inferred from homology"/>
<keyword evidence="6 11" id="KW-0812">Transmembrane</keyword>
<organism evidence="13 14">
    <name type="scientific">Ralstonia condita</name>
    <dbReference type="NCBI Taxonomy" id="3058600"/>
    <lineage>
        <taxon>Bacteria</taxon>
        <taxon>Pseudomonadati</taxon>
        <taxon>Pseudomonadota</taxon>
        <taxon>Betaproteobacteria</taxon>
        <taxon>Burkholderiales</taxon>
        <taxon>Burkholderiaceae</taxon>
        <taxon>Ralstonia</taxon>
    </lineage>
</organism>
<evidence type="ECO:0000256" key="4">
    <source>
        <dbReference type="ARBA" id="ARBA00022481"/>
    </source>
</evidence>
<evidence type="ECO:0000256" key="1">
    <source>
        <dbReference type="ARBA" id="ARBA00004377"/>
    </source>
</evidence>
<comment type="similarity">
    <text evidence="9">Belongs to the GSP H family.</text>
</comment>
<comment type="caution">
    <text evidence="13">The sequence shown here is derived from an EMBL/GenBank/DDBJ whole genome shotgun (WGS) entry which is preliminary data.</text>
</comment>
<dbReference type="EMBL" id="CATYWO010000004">
    <property type="protein sequence ID" value="CAJ0794583.1"/>
    <property type="molecule type" value="Genomic_DNA"/>
</dbReference>
<keyword evidence="7 11" id="KW-1133">Transmembrane helix</keyword>
<evidence type="ECO:0000259" key="12">
    <source>
        <dbReference type="Pfam" id="PF12019"/>
    </source>
</evidence>
<evidence type="ECO:0000313" key="14">
    <source>
        <dbReference type="Proteomes" id="UP001189616"/>
    </source>
</evidence>
<dbReference type="InterPro" id="IPR045584">
    <property type="entry name" value="Pilin-like"/>
</dbReference>
<keyword evidence="4" id="KW-0488">Methylation</keyword>
<evidence type="ECO:0000256" key="6">
    <source>
        <dbReference type="ARBA" id="ARBA00022692"/>
    </source>
</evidence>
<dbReference type="SUPFAM" id="SSF54523">
    <property type="entry name" value="Pili subunits"/>
    <property type="match status" value="1"/>
</dbReference>
<name>A0ABM9JI33_9RALS</name>
<evidence type="ECO:0000256" key="3">
    <source>
        <dbReference type="ARBA" id="ARBA00022475"/>
    </source>
</evidence>
<dbReference type="InterPro" id="IPR022346">
    <property type="entry name" value="T2SS_GspH"/>
</dbReference>
<feature type="transmembrane region" description="Helical" evidence="11">
    <location>
        <begin position="21"/>
        <end position="40"/>
    </location>
</feature>
<keyword evidence="3" id="KW-1003">Cell membrane</keyword>
<evidence type="ECO:0000313" key="13">
    <source>
        <dbReference type="EMBL" id="CAJ0794583.1"/>
    </source>
</evidence>
<evidence type="ECO:0000256" key="7">
    <source>
        <dbReference type="ARBA" id="ARBA00022989"/>
    </source>
</evidence>
<reference evidence="13 14" key="1">
    <citation type="submission" date="2023-07" db="EMBL/GenBank/DDBJ databases">
        <authorList>
            <person name="Peeters C."/>
        </authorList>
    </citation>
    <scope>NUCLEOTIDE SEQUENCE [LARGE SCALE GENOMIC DNA]</scope>
    <source>
        <strain evidence="13 14">LMG 7141</strain>
    </source>
</reference>